<dbReference type="InterPro" id="IPR036956">
    <property type="entry name" value="Impact_N_sf"/>
</dbReference>
<evidence type="ECO:0000259" key="2">
    <source>
        <dbReference type="Pfam" id="PF01205"/>
    </source>
</evidence>
<feature type="domain" description="UPF0029" evidence="3">
    <location>
        <begin position="144"/>
        <end position="196"/>
    </location>
</feature>
<sequence length="204" mass="21859">MPQPYPIIIEQVELVEEIKKSRFITTLAHTNGREQATAFIQGMKDMHPNARHHCWAFVAAAPSNSVELGFSDDGEPSGTAGKPILAALQGSGLGEVTAVVVRYSGGIKLGTGGLVRAYGGGVQAALKQIRVIEKVPQALGHIMCHYPQISWIEILLGQLGGVVVTSDYGEMVSLEVSIDIRNVAALKRGLKDKSQGELKFSLIE</sequence>
<dbReference type="InterPro" id="IPR015796">
    <property type="entry name" value="Impact_YigZ-like"/>
</dbReference>
<feature type="domain" description="Impact N-terminal" evidence="2">
    <location>
        <begin position="19"/>
        <end position="126"/>
    </location>
</feature>
<proteinExistence type="inferred from homology"/>
<evidence type="ECO:0000259" key="3">
    <source>
        <dbReference type="Pfam" id="PF09186"/>
    </source>
</evidence>
<dbReference type="InterPro" id="IPR001498">
    <property type="entry name" value="Impact_N"/>
</dbReference>
<reference evidence="4 5" key="1">
    <citation type="journal article" date="2022" name="Environ. Microbiol. Rep.">
        <title>Eco-phylogenetic analyses reveal divergent evolution of vitamin B12 metabolism in the marine bacterial family 'Psychromonadaceae'.</title>
        <authorList>
            <person name="Jin X."/>
            <person name="Yang Y."/>
            <person name="Cao H."/>
            <person name="Gao B."/>
            <person name="Zhao Z."/>
        </authorList>
    </citation>
    <scope>NUCLEOTIDE SEQUENCE [LARGE SCALE GENOMIC DNA]</scope>
    <source>
        <strain evidence="4 5">MKS20</strain>
    </source>
</reference>
<evidence type="ECO:0000313" key="4">
    <source>
        <dbReference type="EMBL" id="MCE2594352.1"/>
    </source>
</evidence>
<organism evidence="4 5">
    <name type="scientific">Motilimonas cestriensis</name>
    <dbReference type="NCBI Taxonomy" id="2742685"/>
    <lineage>
        <taxon>Bacteria</taxon>
        <taxon>Pseudomonadati</taxon>
        <taxon>Pseudomonadota</taxon>
        <taxon>Gammaproteobacteria</taxon>
        <taxon>Alteromonadales</taxon>
        <taxon>Alteromonadales genera incertae sedis</taxon>
        <taxon>Motilimonas</taxon>
    </lineage>
</organism>
<name>A0ABS8W5V0_9GAMM</name>
<gene>
    <name evidence="4" type="ORF">K6Y31_05945</name>
</gene>
<accession>A0ABS8W5V0</accession>
<dbReference type="InterPro" id="IPR023582">
    <property type="entry name" value="Impact"/>
</dbReference>
<dbReference type="NCBIfam" id="TIGR00257">
    <property type="entry name" value="IMPACT_YIGZ"/>
    <property type="match status" value="1"/>
</dbReference>
<dbReference type="RefSeq" id="WP_233051897.1">
    <property type="nucleotide sequence ID" value="NZ_JAIMJA010000004.1"/>
</dbReference>
<dbReference type="Pfam" id="PF01205">
    <property type="entry name" value="Impact_N"/>
    <property type="match status" value="1"/>
</dbReference>
<keyword evidence="5" id="KW-1185">Reference proteome</keyword>
<evidence type="ECO:0000313" key="5">
    <source>
        <dbReference type="Proteomes" id="UP001201273"/>
    </source>
</evidence>
<evidence type="ECO:0000256" key="1">
    <source>
        <dbReference type="ARBA" id="ARBA00007665"/>
    </source>
</evidence>
<comment type="similarity">
    <text evidence="1">Belongs to the IMPACT family.</text>
</comment>
<dbReference type="EMBL" id="JAIMJA010000004">
    <property type="protein sequence ID" value="MCE2594352.1"/>
    <property type="molecule type" value="Genomic_DNA"/>
</dbReference>
<comment type="caution">
    <text evidence="4">The sequence shown here is derived from an EMBL/GenBank/DDBJ whole genome shotgun (WGS) entry which is preliminary data.</text>
</comment>
<dbReference type="Gene3D" id="3.30.230.30">
    <property type="entry name" value="Impact, N-terminal domain"/>
    <property type="match status" value="1"/>
</dbReference>
<protein>
    <submittedName>
        <fullName evidence="4">YigZ family protein</fullName>
    </submittedName>
</protein>
<dbReference type="SUPFAM" id="SSF54211">
    <property type="entry name" value="Ribosomal protein S5 domain 2-like"/>
    <property type="match status" value="1"/>
</dbReference>
<dbReference type="Pfam" id="PF09186">
    <property type="entry name" value="DUF1949"/>
    <property type="match status" value="1"/>
</dbReference>
<dbReference type="Gene3D" id="3.30.70.240">
    <property type="match status" value="1"/>
</dbReference>
<dbReference type="PANTHER" id="PTHR16301:SF20">
    <property type="entry name" value="IMPACT FAMILY MEMBER YIGZ"/>
    <property type="match status" value="1"/>
</dbReference>
<dbReference type="SUPFAM" id="SSF54980">
    <property type="entry name" value="EF-G C-terminal domain-like"/>
    <property type="match status" value="1"/>
</dbReference>
<dbReference type="InterPro" id="IPR015269">
    <property type="entry name" value="UPF0029_Impact_C"/>
</dbReference>
<dbReference type="InterPro" id="IPR035647">
    <property type="entry name" value="EFG_III/V"/>
</dbReference>
<dbReference type="InterPro" id="IPR020568">
    <property type="entry name" value="Ribosomal_Su5_D2-typ_SF"/>
</dbReference>
<dbReference type="Proteomes" id="UP001201273">
    <property type="component" value="Unassembled WGS sequence"/>
</dbReference>
<dbReference type="PANTHER" id="PTHR16301">
    <property type="entry name" value="IMPACT-RELATED"/>
    <property type="match status" value="1"/>
</dbReference>